<dbReference type="EMBL" id="RDEX01000003">
    <property type="protein sequence ID" value="RLY91640.1"/>
    <property type="molecule type" value="Genomic_DNA"/>
</dbReference>
<evidence type="ECO:0000259" key="1">
    <source>
        <dbReference type="PROSITE" id="PS50994"/>
    </source>
</evidence>
<dbReference type="Gene3D" id="3.30.420.10">
    <property type="entry name" value="Ribonuclease H-like superfamily/Ribonuclease H"/>
    <property type="match status" value="1"/>
</dbReference>
<dbReference type="PROSITE" id="PS50994">
    <property type="entry name" value="INTEGRASE"/>
    <property type="match status" value="1"/>
</dbReference>
<reference evidence="2 3" key="1">
    <citation type="submission" date="2018-10" db="EMBL/GenBank/DDBJ databases">
        <title>Kocuria tytonicola, new bacteria from the preen glands of American barn owls (Tyto furcata).</title>
        <authorList>
            <person name="Braun M.S."/>
            <person name="Wang E."/>
            <person name="Zimmermann S."/>
            <person name="Boutin S."/>
            <person name="Wagner H."/>
            <person name="Wink M."/>
        </authorList>
    </citation>
    <scope>NUCLEOTIDE SEQUENCE [LARGE SCALE GENOMIC DNA]</scope>
    <source>
        <strain evidence="2 3">473</strain>
    </source>
</reference>
<feature type="domain" description="Integrase catalytic" evidence="1">
    <location>
        <begin position="45"/>
        <end position="147"/>
    </location>
</feature>
<dbReference type="GO" id="GO:0003676">
    <property type="term" value="F:nucleic acid binding"/>
    <property type="evidence" value="ECO:0007669"/>
    <property type="project" value="InterPro"/>
</dbReference>
<dbReference type="InterPro" id="IPR012337">
    <property type="entry name" value="RNaseH-like_sf"/>
</dbReference>
<dbReference type="SUPFAM" id="SSF53098">
    <property type="entry name" value="Ribonuclease H-like"/>
    <property type="match status" value="1"/>
</dbReference>
<protein>
    <recommendedName>
        <fullName evidence="1">Integrase catalytic domain-containing protein</fullName>
    </recommendedName>
</protein>
<name>A0A3L9KZ04_9MICC</name>
<accession>A0A3L9KZ04</accession>
<dbReference type="InterPro" id="IPR001584">
    <property type="entry name" value="Integrase_cat-core"/>
</dbReference>
<dbReference type="GO" id="GO:0015074">
    <property type="term" value="P:DNA integration"/>
    <property type="evidence" value="ECO:0007669"/>
    <property type="project" value="InterPro"/>
</dbReference>
<organism evidence="2 3">
    <name type="scientific">Kocuria tytonicola</name>
    <dbReference type="NCBI Taxonomy" id="2055946"/>
    <lineage>
        <taxon>Bacteria</taxon>
        <taxon>Bacillati</taxon>
        <taxon>Actinomycetota</taxon>
        <taxon>Actinomycetes</taxon>
        <taxon>Micrococcales</taxon>
        <taxon>Micrococcaceae</taxon>
        <taxon>Kocuria</taxon>
    </lineage>
</organism>
<keyword evidence="3" id="KW-1185">Reference proteome</keyword>
<proteinExistence type="predicted"/>
<gene>
    <name evidence="2" type="ORF">EAE32_10415</name>
</gene>
<evidence type="ECO:0000313" key="3">
    <source>
        <dbReference type="Proteomes" id="UP000277871"/>
    </source>
</evidence>
<evidence type="ECO:0000313" key="2">
    <source>
        <dbReference type="EMBL" id="RLY91640.1"/>
    </source>
</evidence>
<dbReference type="Proteomes" id="UP000277871">
    <property type="component" value="Unassembled WGS sequence"/>
</dbReference>
<dbReference type="AlphaFoldDB" id="A0A3L9KZ04"/>
<sequence length="147" mass="17202">MRRGRVLPPGSHRSPRRRERRDHIRLLRSGRAFFAAHGITRFIRVVTDNGANYWAKDFHRTVTAHASWHQRTRPYTPRHSGNVERYQRILAEECLCARVYDREPARRTAIGVCVNHYNYYRPHTACSDHSSATKVRARVNNVIPSDT</sequence>
<comment type="caution">
    <text evidence="2">The sequence shown here is derived from an EMBL/GenBank/DDBJ whole genome shotgun (WGS) entry which is preliminary data.</text>
</comment>
<dbReference type="Pfam" id="PF13683">
    <property type="entry name" value="rve_3"/>
    <property type="match status" value="1"/>
</dbReference>
<dbReference type="InterPro" id="IPR036397">
    <property type="entry name" value="RNaseH_sf"/>
</dbReference>